<name>A0A9J7L341_BRAFL</name>
<dbReference type="OMA" id="THSAEDR"/>
<accession>A0A9J7L341</accession>
<dbReference type="KEGG" id="bfo:118414351"/>
<dbReference type="RefSeq" id="XP_035674249.1">
    <property type="nucleotide sequence ID" value="XM_035818356.1"/>
</dbReference>
<dbReference type="GeneID" id="118414351"/>
<reference evidence="3" key="2">
    <citation type="submission" date="2025-08" db="UniProtKB">
        <authorList>
            <consortium name="RefSeq"/>
        </authorList>
    </citation>
    <scope>IDENTIFICATION</scope>
    <source>
        <strain evidence="3">S238N-H82</strain>
        <tissue evidence="3">Testes</tissue>
    </source>
</reference>
<evidence type="ECO:0000313" key="2">
    <source>
        <dbReference type="Proteomes" id="UP000001554"/>
    </source>
</evidence>
<gene>
    <name evidence="3" type="primary">LOC118414351</name>
</gene>
<evidence type="ECO:0000313" key="3">
    <source>
        <dbReference type="RefSeq" id="XP_035674249.1"/>
    </source>
</evidence>
<protein>
    <submittedName>
        <fullName evidence="3">Uncharacterized protein LOC118414351</fullName>
    </submittedName>
</protein>
<proteinExistence type="predicted"/>
<feature type="signal peptide" evidence="1">
    <location>
        <begin position="1"/>
        <end position="23"/>
    </location>
</feature>
<feature type="chain" id="PRO_5039939866" evidence="1">
    <location>
        <begin position="24"/>
        <end position="227"/>
    </location>
</feature>
<evidence type="ECO:0000256" key="1">
    <source>
        <dbReference type="SAM" id="SignalP"/>
    </source>
</evidence>
<sequence>MKTMTSSVLCVAVLASLTTVVLAKPVNTGTGVGAAISRLQAWNGFVSQLEMLQTAIPERLYSKLVADLLQALARADTDALQRLLQATSPDSTTDDIEGEGRGGIDLLAVLDKFLQTKRTPHKHKHHTLPNEDEETAEVVGMFDRLTSGNKEDRIHVEEDQEATDVNHHGRTKRMVEVLLSGDREREAARQEETEVERMIRRLVAEASGMILYTLMSDSLAELQPGQS</sequence>
<keyword evidence="2" id="KW-1185">Reference proteome</keyword>
<keyword evidence="1" id="KW-0732">Signal</keyword>
<dbReference type="Proteomes" id="UP000001554">
    <property type="component" value="Chromosome 4"/>
</dbReference>
<dbReference type="AlphaFoldDB" id="A0A9J7L341"/>
<organism evidence="2 3">
    <name type="scientific">Branchiostoma floridae</name>
    <name type="common">Florida lancelet</name>
    <name type="synonym">Amphioxus</name>
    <dbReference type="NCBI Taxonomy" id="7739"/>
    <lineage>
        <taxon>Eukaryota</taxon>
        <taxon>Metazoa</taxon>
        <taxon>Chordata</taxon>
        <taxon>Cephalochordata</taxon>
        <taxon>Leptocardii</taxon>
        <taxon>Amphioxiformes</taxon>
        <taxon>Branchiostomatidae</taxon>
        <taxon>Branchiostoma</taxon>
    </lineage>
</organism>
<reference evidence="2" key="1">
    <citation type="journal article" date="2020" name="Nat. Ecol. Evol.">
        <title>Deeply conserved synteny resolves early events in vertebrate evolution.</title>
        <authorList>
            <person name="Simakov O."/>
            <person name="Marletaz F."/>
            <person name="Yue J.X."/>
            <person name="O'Connell B."/>
            <person name="Jenkins J."/>
            <person name="Brandt A."/>
            <person name="Calef R."/>
            <person name="Tung C.H."/>
            <person name="Huang T.K."/>
            <person name="Schmutz J."/>
            <person name="Satoh N."/>
            <person name="Yu J.K."/>
            <person name="Putnam N.H."/>
            <person name="Green R.E."/>
            <person name="Rokhsar D.S."/>
        </authorList>
    </citation>
    <scope>NUCLEOTIDE SEQUENCE [LARGE SCALE GENOMIC DNA]</scope>
    <source>
        <strain evidence="2">S238N-H82</strain>
    </source>
</reference>
<dbReference type="OrthoDB" id="10045594at2759"/>